<dbReference type="HOGENOM" id="CLU_2688231_0_0_1"/>
<reference evidence="1 2" key="1">
    <citation type="journal article" date="2008" name="Nature">
        <title>The genome of Laccaria bicolor provides insights into mycorrhizal symbiosis.</title>
        <authorList>
            <person name="Martin F."/>
            <person name="Aerts A."/>
            <person name="Ahren D."/>
            <person name="Brun A."/>
            <person name="Danchin E.G.J."/>
            <person name="Duchaussoy F."/>
            <person name="Gibon J."/>
            <person name="Kohler A."/>
            <person name="Lindquist E."/>
            <person name="Pereda V."/>
            <person name="Salamov A."/>
            <person name="Shapiro H.J."/>
            <person name="Wuyts J."/>
            <person name="Blaudez D."/>
            <person name="Buee M."/>
            <person name="Brokstein P."/>
            <person name="Canbaeck B."/>
            <person name="Cohen D."/>
            <person name="Courty P.E."/>
            <person name="Coutinho P.M."/>
            <person name="Delaruelle C."/>
            <person name="Detter J.C."/>
            <person name="Deveau A."/>
            <person name="DiFazio S."/>
            <person name="Duplessis S."/>
            <person name="Fraissinet-Tachet L."/>
            <person name="Lucic E."/>
            <person name="Frey-Klett P."/>
            <person name="Fourrey C."/>
            <person name="Feussner I."/>
            <person name="Gay G."/>
            <person name="Grimwood J."/>
            <person name="Hoegger P.J."/>
            <person name="Jain P."/>
            <person name="Kilaru S."/>
            <person name="Labbe J."/>
            <person name="Lin Y.C."/>
            <person name="Legue V."/>
            <person name="Le Tacon F."/>
            <person name="Marmeisse R."/>
            <person name="Melayah D."/>
            <person name="Montanini B."/>
            <person name="Muratet M."/>
            <person name="Nehls U."/>
            <person name="Niculita-Hirzel H."/>
            <person name="Oudot-Le Secq M.P."/>
            <person name="Peter M."/>
            <person name="Quesneville H."/>
            <person name="Rajashekar B."/>
            <person name="Reich M."/>
            <person name="Rouhier N."/>
            <person name="Schmutz J."/>
            <person name="Yin T."/>
            <person name="Chalot M."/>
            <person name="Henrissat B."/>
            <person name="Kuees U."/>
            <person name="Lucas S."/>
            <person name="Van de Peer Y."/>
            <person name="Podila G.K."/>
            <person name="Polle A."/>
            <person name="Pukkila P.J."/>
            <person name="Richardson P.M."/>
            <person name="Rouze P."/>
            <person name="Sanders I.R."/>
            <person name="Stajich J.E."/>
            <person name="Tunlid A."/>
            <person name="Tuskan G."/>
            <person name="Grigoriev I.V."/>
        </authorList>
    </citation>
    <scope>NUCLEOTIDE SEQUENCE [LARGE SCALE GENOMIC DNA]</scope>
    <source>
        <strain evidence="2">S238N-H82 / ATCC MYA-4686</strain>
    </source>
</reference>
<dbReference type="Proteomes" id="UP000001194">
    <property type="component" value="Unassembled WGS sequence"/>
</dbReference>
<dbReference type="InParanoid" id="B0D752"/>
<evidence type="ECO:0000313" key="2">
    <source>
        <dbReference type="Proteomes" id="UP000001194"/>
    </source>
</evidence>
<gene>
    <name evidence="1" type="ORF">LACBIDRAFT_318809</name>
</gene>
<sequence>MIPAAEILNFCSEVLSYCDIFFQLCLTVSYLRDLRSIDSDILRFFTILGLILWTCQGHVTCPDIGGRFTSHLSI</sequence>
<keyword evidence="2" id="KW-1185">Reference proteome</keyword>
<evidence type="ECO:0000313" key="1">
    <source>
        <dbReference type="EMBL" id="EDR09336.1"/>
    </source>
</evidence>
<dbReference type="KEGG" id="lbc:LACBIDRAFT_318809"/>
<organism evidence="2">
    <name type="scientific">Laccaria bicolor (strain S238N-H82 / ATCC MYA-4686)</name>
    <name type="common">Bicoloured deceiver</name>
    <name type="synonym">Laccaria laccata var. bicolor</name>
    <dbReference type="NCBI Taxonomy" id="486041"/>
    <lineage>
        <taxon>Eukaryota</taxon>
        <taxon>Fungi</taxon>
        <taxon>Dikarya</taxon>
        <taxon>Basidiomycota</taxon>
        <taxon>Agaricomycotina</taxon>
        <taxon>Agaricomycetes</taxon>
        <taxon>Agaricomycetidae</taxon>
        <taxon>Agaricales</taxon>
        <taxon>Agaricineae</taxon>
        <taxon>Hydnangiaceae</taxon>
        <taxon>Laccaria</taxon>
    </lineage>
</organism>
<proteinExistence type="predicted"/>
<dbReference type="EMBL" id="DS547099">
    <property type="protein sequence ID" value="EDR09336.1"/>
    <property type="molecule type" value="Genomic_DNA"/>
</dbReference>
<dbReference type="RefSeq" id="XP_001879685.1">
    <property type="nucleotide sequence ID" value="XM_001879650.1"/>
</dbReference>
<accession>B0D752</accession>
<protein>
    <submittedName>
        <fullName evidence="1">Predicted protein</fullName>
    </submittedName>
</protein>
<dbReference type="AlphaFoldDB" id="B0D752"/>
<dbReference type="GeneID" id="6075608"/>
<name>B0D752_LACBS</name>